<gene>
    <name evidence="1" type="ORF">PUN28_000661</name>
</gene>
<evidence type="ECO:0008006" key="3">
    <source>
        <dbReference type="Google" id="ProtNLM"/>
    </source>
</evidence>
<dbReference type="EMBL" id="JADYXP020000001">
    <property type="protein sequence ID" value="KAL0133058.1"/>
    <property type="molecule type" value="Genomic_DNA"/>
</dbReference>
<proteinExistence type="predicted"/>
<name>A0AAW2H0H0_9HYME</name>
<dbReference type="Proteomes" id="UP001430953">
    <property type="component" value="Unassembled WGS sequence"/>
</dbReference>
<evidence type="ECO:0000313" key="2">
    <source>
        <dbReference type="Proteomes" id="UP001430953"/>
    </source>
</evidence>
<accession>A0AAW2H0H0</accession>
<keyword evidence="2" id="KW-1185">Reference proteome</keyword>
<reference evidence="1 2" key="1">
    <citation type="submission" date="2023-03" db="EMBL/GenBank/DDBJ databases">
        <title>High recombination rates correlate with genetic variation in Cardiocondyla obscurior ants.</title>
        <authorList>
            <person name="Errbii M."/>
        </authorList>
    </citation>
    <scope>NUCLEOTIDE SEQUENCE [LARGE SCALE GENOMIC DNA]</scope>
    <source>
        <strain evidence="1">Alpha-2009</strain>
        <tissue evidence="1">Whole body</tissue>
    </source>
</reference>
<organism evidence="1 2">
    <name type="scientific">Cardiocondyla obscurior</name>
    <dbReference type="NCBI Taxonomy" id="286306"/>
    <lineage>
        <taxon>Eukaryota</taxon>
        <taxon>Metazoa</taxon>
        <taxon>Ecdysozoa</taxon>
        <taxon>Arthropoda</taxon>
        <taxon>Hexapoda</taxon>
        <taxon>Insecta</taxon>
        <taxon>Pterygota</taxon>
        <taxon>Neoptera</taxon>
        <taxon>Endopterygota</taxon>
        <taxon>Hymenoptera</taxon>
        <taxon>Apocrita</taxon>
        <taxon>Aculeata</taxon>
        <taxon>Formicoidea</taxon>
        <taxon>Formicidae</taxon>
        <taxon>Myrmicinae</taxon>
        <taxon>Cardiocondyla</taxon>
    </lineage>
</organism>
<dbReference type="AlphaFoldDB" id="A0AAW2H0H0"/>
<comment type="caution">
    <text evidence="1">The sequence shown here is derived from an EMBL/GenBank/DDBJ whole genome shotgun (WGS) entry which is preliminary data.</text>
</comment>
<evidence type="ECO:0000313" key="1">
    <source>
        <dbReference type="EMBL" id="KAL0133058.1"/>
    </source>
</evidence>
<sequence length="107" mass="12444">MRIVRGNRARGMRVASTAFTARLLFHRRHGTPPATSKALSPRRKLCIPRVRGCTLPTNCLRNFTRPLSPFLRRERSRIHATCRSFLTRYPEPSVEKMPRKYIAKLIN</sequence>
<protein>
    <recommendedName>
        <fullName evidence="3">Secreted protein</fullName>
    </recommendedName>
</protein>